<comment type="similarity">
    <text evidence="2 5">Belongs to the pseudouridine synthase TruB family. Type 1 subfamily.</text>
</comment>
<reference evidence="9" key="2">
    <citation type="submission" date="2021-06" db="EMBL/GenBank/DDBJ databases">
        <title>Genomic Description and Analysis of Intracellular Bacteria, Candidatus Berkiella cookevillensis and Candidatus Berkiella aquae.</title>
        <authorList>
            <person name="Kidane D.T."/>
            <person name="Mehari Y.T."/>
            <person name="Rice F.C."/>
            <person name="Arivett B.A."/>
            <person name="Farone A.L."/>
            <person name="Berk S.G."/>
            <person name="Farone M.B."/>
        </authorList>
    </citation>
    <scope>NUCLEOTIDE SEQUENCE</scope>
    <source>
        <strain evidence="9">HT99</strain>
    </source>
</reference>
<evidence type="ECO:0000259" key="7">
    <source>
        <dbReference type="Pfam" id="PF09157"/>
    </source>
</evidence>
<evidence type="ECO:0000313" key="10">
    <source>
        <dbReference type="Proteomes" id="UP000051497"/>
    </source>
</evidence>
<dbReference type="Gene3D" id="3.30.2350.10">
    <property type="entry name" value="Pseudouridine synthase"/>
    <property type="match status" value="1"/>
</dbReference>
<dbReference type="GO" id="GO:0003723">
    <property type="term" value="F:RNA binding"/>
    <property type="evidence" value="ECO:0007669"/>
    <property type="project" value="InterPro"/>
</dbReference>
<feature type="domain" description="Pseudouridine synthase II N-terminal" evidence="6">
    <location>
        <begin position="34"/>
        <end position="182"/>
    </location>
</feature>
<evidence type="ECO:0000313" key="9">
    <source>
        <dbReference type="EMBL" id="MCS5710552.1"/>
    </source>
</evidence>
<feature type="domain" description="tRNA pseudouridylate synthase B C-terminal" evidence="8">
    <location>
        <begin position="183"/>
        <end position="224"/>
    </location>
</feature>
<comment type="function">
    <text evidence="5">Responsible for synthesis of pseudouridine from uracil-55 in the psi GC loop of transfer RNAs.</text>
</comment>
<name>A0AAE3L6I6_9GAMM</name>
<proteinExistence type="inferred from homology"/>
<gene>
    <name evidence="5 9" type="primary">truB</name>
    <name evidence="9" type="ORF">HT99x_003860</name>
</gene>
<dbReference type="SUPFAM" id="SSF55120">
    <property type="entry name" value="Pseudouridine synthase"/>
    <property type="match status" value="1"/>
</dbReference>
<evidence type="ECO:0000256" key="3">
    <source>
        <dbReference type="ARBA" id="ARBA00022694"/>
    </source>
</evidence>
<dbReference type="HAMAP" id="MF_01080">
    <property type="entry name" value="TruB_bact"/>
    <property type="match status" value="1"/>
</dbReference>
<dbReference type="CDD" id="cd21152">
    <property type="entry name" value="PUA_TruB_bacterial"/>
    <property type="match status" value="1"/>
</dbReference>
<dbReference type="EMBL" id="LKAJ02000001">
    <property type="protein sequence ID" value="MCS5710552.1"/>
    <property type="molecule type" value="Genomic_DNA"/>
</dbReference>
<reference evidence="9" key="1">
    <citation type="journal article" date="2016" name="Genome Announc.">
        <title>Draft Genome Sequences of Two Novel Amoeba-Resistant Intranuclear Bacteria, 'Candidatus Berkiella cookevillensis' and 'Candidatus Berkiella aquae'.</title>
        <authorList>
            <person name="Mehari Y.T."/>
            <person name="Arivett B.A."/>
            <person name="Farone A.L."/>
            <person name="Gunderson J.H."/>
            <person name="Farone M.B."/>
        </authorList>
    </citation>
    <scope>NUCLEOTIDE SEQUENCE</scope>
    <source>
        <strain evidence="9">HT99</strain>
    </source>
</reference>
<keyword evidence="10" id="KW-1185">Reference proteome</keyword>
<evidence type="ECO:0000256" key="5">
    <source>
        <dbReference type="HAMAP-Rule" id="MF_01080"/>
    </source>
</evidence>
<dbReference type="InterPro" id="IPR032819">
    <property type="entry name" value="TruB_C"/>
</dbReference>
<sequence>MRLLRIKKIMRVDGILLLNKPTGISSNSALQKTKRLLKADKAGHTGCLDPLASGMLPICLGEATKFSRFFIEEDKQYTVEVRLGITTTTGDGEGEIVTSQPVPVFDRAEIEAILERFTGTQTQIPPMYSAVKHNGQPLYKLARRGIEIPRKSRTITIHELVLTHCEHETFMMTVTCSKGTYIRTLVEDIGKVLGCGAYVKMLHRLWVAPFQRHEMISLEQLLDYNDSADIPLLSLQTILSQLLPSITLEPEAAFKLCRGQVIPYEHEKAIGDVMLLDPLGEFIGIGEIATNQLVPKRLLAKTSENKECVSV</sequence>
<dbReference type="Pfam" id="PF09157">
    <property type="entry name" value="TruB-C_2"/>
    <property type="match status" value="1"/>
</dbReference>
<evidence type="ECO:0000256" key="2">
    <source>
        <dbReference type="ARBA" id="ARBA00005642"/>
    </source>
</evidence>
<dbReference type="CDD" id="cd02573">
    <property type="entry name" value="PseudoU_synth_EcTruB"/>
    <property type="match status" value="1"/>
</dbReference>
<dbReference type="Gene3D" id="2.30.130.10">
    <property type="entry name" value="PUA domain"/>
    <property type="match status" value="1"/>
</dbReference>
<dbReference type="PANTHER" id="PTHR13767:SF2">
    <property type="entry name" value="PSEUDOURIDYLATE SYNTHASE TRUB1"/>
    <property type="match status" value="1"/>
</dbReference>
<dbReference type="SUPFAM" id="SSF88697">
    <property type="entry name" value="PUA domain-like"/>
    <property type="match status" value="1"/>
</dbReference>
<dbReference type="GO" id="GO:1990481">
    <property type="term" value="P:mRNA pseudouridine synthesis"/>
    <property type="evidence" value="ECO:0007669"/>
    <property type="project" value="TreeGrafter"/>
</dbReference>
<dbReference type="InterPro" id="IPR014780">
    <property type="entry name" value="tRNA_psdUridine_synth_TruB"/>
</dbReference>
<dbReference type="GO" id="GO:0160148">
    <property type="term" value="F:tRNA pseudouridine(55) synthase activity"/>
    <property type="evidence" value="ECO:0007669"/>
    <property type="project" value="UniProtKB-EC"/>
</dbReference>
<dbReference type="AlphaFoldDB" id="A0AAE3L6I6"/>
<dbReference type="Proteomes" id="UP000051497">
    <property type="component" value="Unassembled WGS sequence"/>
</dbReference>
<comment type="catalytic activity">
    <reaction evidence="1 5">
        <text>uridine(55) in tRNA = pseudouridine(55) in tRNA</text>
        <dbReference type="Rhea" id="RHEA:42532"/>
        <dbReference type="Rhea" id="RHEA-COMP:10101"/>
        <dbReference type="Rhea" id="RHEA-COMP:10102"/>
        <dbReference type="ChEBI" id="CHEBI:65314"/>
        <dbReference type="ChEBI" id="CHEBI:65315"/>
        <dbReference type="EC" id="5.4.99.25"/>
    </reaction>
</comment>
<dbReference type="InterPro" id="IPR002501">
    <property type="entry name" value="PsdUridine_synth_N"/>
</dbReference>
<accession>A0AAE3L6I6</accession>
<keyword evidence="3 5" id="KW-0819">tRNA processing</keyword>
<dbReference type="Pfam" id="PF01509">
    <property type="entry name" value="TruB_N"/>
    <property type="match status" value="1"/>
</dbReference>
<dbReference type="Pfam" id="PF16198">
    <property type="entry name" value="TruB_C_2"/>
    <property type="match status" value="1"/>
</dbReference>
<dbReference type="InterPro" id="IPR015947">
    <property type="entry name" value="PUA-like_sf"/>
</dbReference>
<dbReference type="InterPro" id="IPR020103">
    <property type="entry name" value="PsdUridine_synth_cat_dom_sf"/>
</dbReference>
<feature type="active site" description="Nucleophile" evidence="5">
    <location>
        <position position="49"/>
    </location>
</feature>
<evidence type="ECO:0000259" key="8">
    <source>
        <dbReference type="Pfam" id="PF16198"/>
    </source>
</evidence>
<dbReference type="InterPro" id="IPR036974">
    <property type="entry name" value="PUA_sf"/>
</dbReference>
<keyword evidence="4 5" id="KW-0413">Isomerase</keyword>
<dbReference type="NCBIfam" id="TIGR00431">
    <property type="entry name" value="TruB"/>
    <property type="match status" value="1"/>
</dbReference>
<dbReference type="FunFam" id="3.30.2350.10:FF:000011">
    <property type="entry name" value="tRNA pseudouridine synthase B"/>
    <property type="match status" value="1"/>
</dbReference>
<organism evidence="9 10">
    <name type="scientific">Candidatus Berkiella aquae</name>
    <dbReference type="NCBI Taxonomy" id="295108"/>
    <lineage>
        <taxon>Bacteria</taxon>
        <taxon>Pseudomonadati</taxon>
        <taxon>Pseudomonadota</taxon>
        <taxon>Gammaproteobacteria</taxon>
        <taxon>Candidatus Berkiellales</taxon>
        <taxon>Candidatus Berkiellaceae</taxon>
        <taxon>Candidatus Berkiella</taxon>
    </lineage>
</organism>
<comment type="caution">
    <text evidence="9">The sequence shown here is derived from an EMBL/GenBank/DDBJ whole genome shotgun (WGS) entry which is preliminary data.</text>
</comment>
<dbReference type="GO" id="GO:0031119">
    <property type="term" value="P:tRNA pseudouridine synthesis"/>
    <property type="evidence" value="ECO:0007669"/>
    <property type="project" value="UniProtKB-UniRule"/>
</dbReference>
<evidence type="ECO:0000256" key="1">
    <source>
        <dbReference type="ARBA" id="ARBA00000385"/>
    </source>
</evidence>
<evidence type="ECO:0000259" key="6">
    <source>
        <dbReference type="Pfam" id="PF01509"/>
    </source>
</evidence>
<protein>
    <recommendedName>
        <fullName evidence="5">tRNA pseudouridine synthase B</fullName>
        <ecNumber evidence="5">5.4.99.25</ecNumber>
    </recommendedName>
    <alternativeName>
        <fullName evidence="5">tRNA pseudouridine(55) synthase</fullName>
        <shortName evidence="5">Psi55 synthase</shortName>
    </alternativeName>
    <alternativeName>
        <fullName evidence="5">tRNA pseudouridylate synthase</fullName>
    </alternativeName>
    <alternativeName>
        <fullName evidence="5">tRNA-uridine isomerase</fullName>
    </alternativeName>
</protein>
<feature type="domain" description="tRNA pseudouridine synthase II TruB subfamily 1 C-terminal" evidence="7">
    <location>
        <begin position="244"/>
        <end position="299"/>
    </location>
</feature>
<dbReference type="PANTHER" id="PTHR13767">
    <property type="entry name" value="TRNA-PSEUDOURIDINE SYNTHASE"/>
    <property type="match status" value="1"/>
</dbReference>
<dbReference type="EC" id="5.4.99.25" evidence="5"/>
<dbReference type="InterPro" id="IPR015240">
    <property type="entry name" value="tRNA_sdUridine_synth_fam1_C"/>
</dbReference>
<evidence type="ECO:0000256" key="4">
    <source>
        <dbReference type="ARBA" id="ARBA00023235"/>
    </source>
</evidence>